<dbReference type="SMART" id="SM00382">
    <property type="entry name" value="AAA"/>
    <property type="match status" value="1"/>
</dbReference>
<feature type="domain" description="ABC transmembrane type-1" evidence="9">
    <location>
        <begin position="160"/>
        <end position="439"/>
    </location>
</feature>
<keyword evidence="2 7" id="KW-0812">Transmembrane</keyword>
<dbReference type="Pfam" id="PF00664">
    <property type="entry name" value="ABC_membrane"/>
    <property type="match status" value="1"/>
</dbReference>
<evidence type="ECO:0000259" key="9">
    <source>
        <dbReference type="PROSITE" id="PS50929"/>
    </source>
</evidence>
<dbReference type="EMBL" id="QFNK01000132">
    <property type="protein sequence ID" value="PZO86086.1"/>
    <property type="molecule type" value="Genomic_DNA"/>
</dbReference>
<sequence length="705" mass="78485">LIASCPITLRRIIGVLTVLSLPRPATLLKAVFHYLRRDLAASREACSQDVLNILARLGYFSRSSGLNIREIDSRILPVIFVHDNVPLIILSKEDQKLKIFRNGEESYIDVERLHHTSGKAITFERFDETRPATSKFVRSATGNSWFRSLLGRFHGTFAQILSAGLVINLISLATPLMIMLVYNRVISTGTVETLPMIMAGMALAIVFEIFLRNTRSRGLSWIAARLDNSVGNVIFAHFLNLPPSLIERASVPAQIARIKTFESIRDFFCGSVFLSLIEMPFIVFAALAIYFIAGSLVLVPFVMSLLYAILFIAIYKKVKTSIRIAARSSSTKQQFAINSFEKIRGIRAYGLTETWMNKYRDLSGKEMMAHFHLGFLGMAGETLANALTILSAAVTIAFGAHMVWTGQIGTGALVATMILVWRVTTPFYNFCTIIPRLEQIRQSIIQVNTLMDMETEDQKAKFASVLAAIKGRITFSNISVKYQEDADSILSGMSMDIQAGDIVSITGENGAGKSSLLKIVKGLYKPATGFIQIDGFDVRQLDGPSLRRQIAYVPQHADYFEGSILENLRLCNPMASEDDVREALRLAVCLDAVEAMPDKLDTVINRYTTFGLPDNLALRLSLARLYLHTAPILLIDEIPNSVLSGNAGKNLRDYLARIKGKRTCLIVTYREDFMTMSDTVLYLRRGQAPLYDTPQKLMKLITEAA</sequence>
<comment type="subcellular location">
    <subcellularLocation>
        <location evidence="1">Cell membrane</location>
        <topology evidence="1">Multi-pass membrane protein</topology>
    </subcellularLocation>
</comment>
<gene>
    <name evidence="10" type="ORF">DI626_06990</name>
</gene>
<evidence type="ECO:0000256" key="6">
    <source>
        <dbReference type="ARBA" id="ARBA00023136"/>
    </source>
</evidence>
<dbReference type="InterPro" id="IPR027417">
    <property type="entry name" value="P-loop_NTPase"/>
</dbReference>
<dbReference type="PROSITE" id="PS50929">
    <property type="entry name" value="ABC_TM1F"/>
    <property type="match status" value="1"/>
</dbReference>
<feature type="transmembrane region" description="Helical" evidence="7">
    <location>
        <begin position="267"/>
        <end position="291"/>
    </location>
</feature>
<evidence type="ECO:0000313" key="10">
    <source>
        <dbReference type="EMBL" id="PZO86086.1"/>
    </source>
</evidence>
<feature type="non-terminal residue" evidence="10">
    <location>
        <position position="1"/>
    </location>
</feature>
<evidence type="ECO:0000256" key="3">
    <source>
        <dbReference type="ARBA" id="ARBA00022741"/>
    </source>
</evidence>
<evidence type="ECO:0000256" key="1">
    <source>
        <dbReference type="ARBA" id="ARBA00004651"/>
    </source>
</evidence>
<evidence type="ECO:0000313" key="11">
    <source>
        <dbReference type="Proteomes" id="UP000249557"/>
    </source>
</evidence>
<dbReference type="SUPFAM" id="SSF90123">
    <property type="entry name" value="ABC transporter transmembrane region"/>
    <property type="match status" value="1"/>
</dbReference>
<evidence type="ECO:0008006" key="12">
    <source>
        <dbReference type="Google" id="ProtNLM"/>
    </source>
</evidence>
<keyword evidence="3" id="KW-0547">Nucleotide-binding</keyword>
<comment type="caution">
    <text evidence="10">The sequence shown here is derived from an EMBL/GenBank/DDBJ whole genome shotgun (WGS) entry which is preliminary data.</text>
</comment>
<dbReference type="GO" id="GO:0005886">
    <property type="term" value="C:plasma membrane"/>
    <property type="evidence" value="ECO:0007669"/>
    <property type="project" value="UniProtKB-SubCell"/>
</dbReference>
<dbReference type="GO" id="GO:0140359">
    <property type="term" value="F:ABC-type transporter activity"/>
    <property type="evidence" value="ECO:0007669"/>
    <property type="project" value="InterPro"/>
</dbReference>
<dbReference type="InterPro" id="IPR039421">
    <property type="entry name" value="Type_1_exporter"/>
</dbReference>
<evidence type="ECO:0000256" key="7">
    <source>
        <dbReference type="SAM" id="Phobius"/>
    </source>
</evidence>
<dbReference type="InterPro" id="IPR011527">
    <property type="entry name" value="ABC1_TM_dom"/>
</dbReference>
<dbReference type="InterPro" id="IPR003439">
    <property type="entry name" value="ABC_transporter-like_ATP-bd"/>
</dbReference>
<feature type="transmembrane region" description="Helical" evidence="7">
    <location>
        <begin position="157"/>
        <end position="182"/>
    </location>
</feature>
<proteinExistence type="predicted"/>
<feature type="transmembrane region" description="Helical" evidence="7">
    <location>
        <begin position="383"/>
        <end position="404"/>
    </location>
</feature>
<evidence type="ECO:0000259" key="8">
    <source>
        <dbReference type="PROSITE" id="PS50893"/>
    </source>
</evidence>
<feature type="transmembrane region" description="Helical" evidence="7">
    <location>
        <begin position="194"/>
        <end position="211"/>
    </location>
</feature>
<name>A0A2W4ZX73_9BACT</name>
<dbReference type="GO" id="GO:0005524">
    <property type="term" value="F:ATP binding"/>
    <property type="evidence" value="ECO:0007669"/>
    <property type="project" value="UniProtKB-KW"/>
</dbReference>
<keyword evidence="6 7" id="KW-0472">Membrane</keyword>
<dbReference type="Pfam" id="PF00005">
    <property type="entry name" value="ABC_tran"/>
    <property type="match status" value="1"/>
</dbReference>
<dbReference type="GO" id="GO:0016887">
    <property type="term" value="F:ATP hydrolysis activity"/>
    <property type="evidence" value="ECO:0007669"/>
    <property type="project" value="InterPro"/>
</dbReference>
<accession>A0A2W4ZX73</accession>
<organism evidence="10 11">
    <name type="scientific">Micavibrio aeruginosavorus</name>
    <dbReference type="NCBI Taxonomy" id="349221"/>
    <lineage>
        <taxon>Bacteria</taxon>
        <taxon>Pseudomonadati</taxon>
        <taxon>Bdellovibrionota</taxon>
        <taxon>Bdellovibrionia</taxon>
        <taxon>Bdellovibrionales</taxon>
        <taxon>Pseudobdellovibrionaceae</taxon>
        <taxon>Micavibrio</taxon>
    </lineage>
</organism>
<dbReference type="SUPFAM" id="SSF52540">
    <property type="entry name" value="P-loop containing nucleoside triphosphate hydrolases"/>
    <property type="match status" value="1"/>
</dbReference>
<keyword evidence="5 7" id="KW-1133">Transmembrane helix</keyword>
<dbReference type="InterPro" id="IPR036640">
    <property type="entry name" value="ABC1_TM_sf"/>
</dbReference>
<feature type="domain" description="ABC transporter" evidence="8">
    <location>
        <begin position="473"/>
        <end position="704"/>
    </location>
</feature>
<dbReference type="PANTHER" id="PTHR24221">
    <property type="entry name" value="ATP-BINDING CASSETTE SUB-FAMILY B"/>
    <property type="match status" value="1"/>
</dbReference>
<dbReference type="Gene3D" id="1.20.1560.10">
    <property type="entry name" value="ABC transporter type 1, transmembrane domain"/>
    <property type="match status" value="1"/>
</dbReference>
<dbReference type="Gene3D" id="3.40.50.300">
    <property type="entry name" value="P-loop containing nucleotide triphosphate hydrolases"/>
    <property type="match status" value="1"/>
</dbReference>
<evidence type="ECO:0000256" key="5">
    <source>
        <dbReference type="ARBA" id="ARBA00022989"/>
    </source>
</evidence>
<dbReference type="PANTHER" id="PTHR24221:SF248">
    <property type="entry name" value="ABC TRANSPORTER TRANSMEMBRANE REGION"/>
    <property type="match status" value="1"/>
</dbReference>
<keyword evidence="4" id="KW-0067">ATP-binding</keyword>
<dbReference type="InterPro" id="IPR003593">
    <property type="entry name" value="AAA+_ATPase"/>
</dbReference>
<feature type="transmembrane region" description="Helical" evidence="7">
    <location>
        <begin position="297"/>
        <end position="315"/>
    </location>
</feature>
<dbReference type="PROSITE" id="PS50893">
    <property type="entry name" value="ABC_TRANSPORTER_2"/>
    <property type="match status" value="1"/>
</dbReference>
<reference evidence="10 11" key="1">
    <citation type="submission" date="2017-08" db="EMBL/GenBank/DDBJ databases">
        <title>Infants hospitalized years apart are colonized by the same room-sourced microbial strains.</title>
        <authorList>
            <person name="Brooks B."/>
            <person name="Olm M.R."/>
            <person name="Firek B.A."/>
            <person name="Baker R."/>
            <person name="Thomas B.C."/>
            <person name="Morowitz M.J."/>
            <person name="Banfield J.F."/>
        </authorList>
    </citation>
    <scope>NUCLEOTIDE SEQUENCE [LARGE SCALE GENOMIC DNA]</scope>
    <source>
        <strain evidence="10">S2_018_000_R2_104</strain>
    </source>
</reference>
<evidence type="ECO:0000256" key="4">
    <source>
        <dbReference type="ARBA" id="ARBA00022840"/>
    </source>
</evidence>
<protein>
    <recommendedName>
        <fullName evidence="12">Lantibiotic ABC transporter</fullName>
    </recommendedName>
</protein>
<evidence type="ECO:0000256" key="2">
    <source>
        <dbReference type="ARBA" id="ARBA00022692"/>
    </source>
</evidence>
<dbReference type="GO" id="GO:0034040">
    <property type="term" value="F:ATPase-coupled lipid transmembrane transporter activity"/>
    <property type="evidence" value="ECO:0007669"/>
    <property type="project" value="TreeGrafter"/>
</dbReference>
<dbReference type="Proteomes" id="UP000249557">
    <property type="component" value="Unassembled WGS sequence"/>
</dbReference>
<feature type="transmembrane region" description="Helical" evidence="7">
    <location>
        <begin position="410"/>
        <end position="431"/>
    </location>
</feature>
<dbReference type="AlphaFoldDB" id="A0A2W4ZX73"/>